<organism evidence="1 2">
    <name type="scientific">Dyadobacter jejuensis</name>
    <dbReference type="NCBI Taxonomy" id="1082580"/>
    <lineage>
        <taxon>Bacteria</taxon>
        <taxon>Pseudomonadati</taxon>
        <taxon>Bacteroidota</taxon>
        <taxon>Cytophagia</taxon>
        <taxon>Cytophagales</taxon>
        <taxon>Spirosomataceae</taxon>
        <taxon>Dyadobacter</taxon>
    </lineage>
</organism>
<feature type="non-terminal residue" evidence="1">
    <location>
        <position position="78"/>
    </location>
</feature>
<name>A0A315ZV98_9BACT</name>
<accession>A0A315ZV98</accession>
<dbReference type="AlphaFoldDB" id="A0A315ZV98"/>
<dbReference type="EMBL" id="QGDT01000051">
    <property type="protein sequence ID" value="PWJ48798.1"/>
    <property type="molecule type" value="Genomic_DNA"/>
</dbReference>
<dbReference type="RefSeq" id="WP_374755208.1">
    <property type="nucleotide sequence ID" value="NZ_QGDT01000051.1"/>
</dbReference>
<evidence type="ECO:0000313" key="2">
    <source>
        <dbReference type="Proteomes" id="UP000245880"/>
    </source>
</evidence>
<keyword evidence="2" id="KW-1185">Reference proteome</keyword>
<reference evidence="1 2" key="1">
    <citation type="submission" date="2018-03" db="EMBL/GenBank/DDBJ databases">
        <title>Genomic Encyclopedia of Archaeal and Bacterial Type Strains, Phase II (KMG-II): from individual species to whole genera.</title>
        <authorList>
            <person name="Goeker M."/>
        </authorList>
    </citation>
    <scope>NUCLEOTIDE SEQUENCE [LARGE SCALE GENOMIC DNA]</scope>
    <source>
        <strain evidence="1 2">DSM 100346</strain>
    </source>
</reference>
<evidence type="ECO:0000313" key="1">
    <source>
        <dbReference type="EMBL" id="PWJ48798.1"/>
    </source>
</evidence>
<gene>
    <name evidence="1" type="ORF">CLV98_1513</name>
</gene>
<sequence>MKKEDQKYLDLLLQKLPVLKDSINIARSFRQLFVDKEEGSLAKWIKIASAEASALKGFAKGINQDYQAVNQAVISTIS</sequence>
<proteinExistence type="predicted"/>
<protein>
    <submittedName>
        <fullName evidence="1">Uncharacterized protein</fullName>
    </submittedName>
</protein>
<dbReference type="Proteomes" id="UP000245880">
    <property type="component" value="Unassembled WGS sequence"/>
</dbReference>
<comment type="caution">
    <text evidence="1">The sequence shown here is derived from an EMBL/GenBank/DDBJ whole genome shotgun (WGS) entry which is preliminary data.</text>
</comment>